<feature type="active site" description="Proton acceptor" evidence="2">
    <location>
        <position position="128"/>
    </location>
</feature>
<dbReference type="InterPro" id="IPR009097">
    <property type="entry name" value="Cyclic_Pdiesterase"/>
</dbReference>
<sequence>MSRLFVALLPPPEALAEIATVVEPVRAEWPGLRWVDPALWHVTVAFLGEVPDEVLPELRVRLARAAARHSAQTVSFGGAGAFPSPARGRIFWLGLDAGPALTRLAQSVAAGARRAGAEETDRKRFHPHLTLARSRTRSGHGDDLRPLVGGALGAFGGRRWEASSVHLVRSHTGATVRYEQVEAYALAVRG</sequence>
<dbReference type="Pfam" id="PF13563">
    <property type="entry name" value="2_5_RNA_ligase2"/>
    <property type="match status" value="1"/>
</dbReference>
<organism evidence="3 4">
    <name type="scientific">Microbispora cellulosiformans</name>
    <dbReference type="NCBI Taxonomy" id="2614688"/>
    <lineage>
        <taxon>Bacteria</taxon>
        <taxon>Bacillati</taxon>
        <taxon>Actinomycetota</taxon>
        <taxon>Actinomycetes</taxon>
        <taxon>Streptosporangiales</taxon>
        <taxon>Streptosporangiaceae</taxon>
        <taxon>Microbispora</taxon>
    </lineage>
</organism>
<feature type="active site" description="Proton donor" evidence="2">
    <location>
        <position position="41"/>
    </location>
</feature>
<comment type="similarity">
    <text evidence="2">Belongs to the 2H phosphoesterase superfamily. ThpR family.</text>
</comment>
<evidence type="ECO:0000313" key="3">
    <source>
        <dbReference type="EMBL" id="KAA9374410.1"/>
    </source>
</evidence>
<comment type="function">
    <text evidence="2">Hydrolyzes RNA 2',3'-cyclic phosphodiester to an RNA 2'-phosphomonoester.</text>
</comment>
<reference evidence="3 4" key="1">
    <citation type="submission" date="2019-09" db="EMBL/GenBank/DDBJ databases">
        <title>Screening of Novel Bioactive Compounds from Soil-Associated.</title>
        <authorList>
            <person name="Gong X."/>
        </authorList>
    </citation>
    <scope>NUCLEOTIDE SEQUENCE [LARGE SCALE GENOMIC DNA]</scope>
    <source>
        <strain evidence="3 4">Gxj-6</strain>
    </source>
</reference>
<comment type="catalytic activity">
    <reaction evidence="2">
        <text>a 3'-end 2',3'-cyclophospho-ribonucleotide-RNA + H2O = a 3'-end 2'-phospho-ribonucleotide-RNA + H(+)</text>
        <dbReference type="Rhea" id="RHEA:11828"/>
        <dbReference type="Rhea" id="RHEA-COMP:10464"/>
        <dbReference type="Rhea" id="RHEA-COMP:17353"/>
        <dbReference type="ChEBI" id="CHEBI:15377"/>
        <dbReference type="ChEBI" id="CHEBI:15378"/>
        <dbReference type="ChEBI" id="CHEBI:83064"/>
        <dbReference type="ChEBI" id="CHEBI:173113"/>
        <dbReference type="EC" id="3.1.4.58"/>
    </reaction>
</comment>
<name>A0A5J5JWU2_9ACTN</name>
<feature type="short sequence motif" description="HXTX 1" evidence="2">
    <location>
        <begin position="41"/>
        <end position="44"/>
    </location>
</feature>
<dbReference type="GO" id="GO:0008664">
    <property type="term" value="F:RNA 2',3'-cyclic 3'-phosphodiesterase activity"/>
    <property type="evidence" value="ECO:0007669"/>
    <property type="project" value="UniProtKB-EC"/>
</dbReference>
<evidence type="ECO:0000256" key="2">
    <source>
        <dbReference type="HAMAP-Rule" id="MF_01940"/>
    </source>
</evidence>
<dbReference type="Proteomes" id="UP000327011">
    <property type="component" value="Unassembled WGS sequence"/>
</dbReference>
<feature type="short sequence motif" description="HXTX 2" evidence="2">
    <location>
        <begin position="128"/>
        <end position="131"/>
    </location>
</feature>
<evidence type="ECO:0000256" key="1">
    <source>
        <dbReference type="ARBA" id="ARBA00022801"/>
    </source>
</evidence>
<gene>
    <name evidence="3" type="primary">thpR</name>
    <name evidence="3" type="ORF">F5972_31350</name>
</gene>
<dbReference type="GO" id="GO:0004113">
    <property type="term" value="F:2',3'-cyclic-nucleotide 3'-phosphodiesterase activity"/>
    <property type="evidence" value="ECO:0007669"/>
    <property type="project" value="InterPro"/>
</dbReference>
<dbReference type="Gene3D" id="3.90.1140.10">
    <property type="entry name" value="Cyclic phosphodiesterase"/>
    <property type="match status" value="1"/>
</dbReference>
<dbReference type="EMBL" id="VYTZ01000016">
    <property type="protein sequence ID" value="KAA9374410.1"/>
    <property type="molecule type" value="Genomic_DNA"/>
</dbReference>
<dbReference type="HAMAP" id="MF_01940">
    <property type="entry name" value="RNA_CPDase"/>
    <property type="match status" value="1"/>
</dbReference>
<comment type="caution">
    <text evidence="3">The sequence shown here is derived from an EMBL/GenBank/DDBJ whole genome shotgun (WGS) entry which is preliminary data.</text>
</comment>
<proteinExistence type="inferred from homology"/>
<keyword evidence="1 2" id="KW-0378">Hydrolase</keyword>
<dbReference type="InterPro" id="IPR004175">
    <property type="entry name" value="RNA_CPDase"/>
</dbReference>
<dbReference type="RefSeq" id="WP_150938795.1">
    <property type="nucleotide sequence ID" value="NZ_VYTZ01000016.1"/>
</dbReference>
<dbReference type="EC" id="3.1.4.58" evidence="2"/>
<dbReference type="NCBIfam" id="TIGR02258">
    <property type="entry name" value="2_5_ligase"/>
    <property type="match status" value="1"/>
</dbReference>
<dbReference type="PANTHER" id="PTHR35561">
    <property type="entry name" value="RNA 2',3'-CYCLIC PHOSPHODIESTERASE"/>
    <property type="match status" value="1"/>
</dbReference>
<accession>A0A5J5JWU2</accession>
<evidence type="ECO:0000313" key="4">
    <source>
        <dbReference type="Proteomes" id="UP000327011"/>
    </source>
</evidence>
<keyword evidence="4" id="KW-1185">Reference proteome</keyword>
<dbReference type="PANTHER" id="PTHR35561:SF1">
    <property type="entry name" value="RNA 2',3'-CYCLIC PHOSPHODIESTERASE"/>
    <property type="match status" value="1"/>
</dbReference>
<dbReference type="AlphaFoldDB" id="A0A5J5JWU2"/>
<protein>
    <recommendedName>
        <fullName evidence="2">RNA 2',3'-cyclic phosphodiesterase</fullName>
        <shortName evidence="2">RNA 2',3'-CPDase</shortName>
        <ecNumber evidence="2">3.1.4.58</ecNumber>
    </recommendedName>
</protein>
<dbReference type="SUPFAM" id="SSF55144">
    <property type="entry name" value="LigT-like"/>
    <property type="match status" value="1"/>
</dbReference>